<dbReference type="AlphaFoldDB" id="A0AA37WUF7"/>
<evidence type="ECO:0008006" key="3">
    <source>
        <dbReference type="Google" id="ProtNLM"/>
    </source>
</evidence>
<dbReference type="Pfam" id="PF09550">
    <property type="entry name" value="Phage_TAC_6"/>
    <property type="match status" value="1"/>
</dbReference>
<dbReference type="EMBL" id="BSPL01000024">
    <property type="protein sequence ID" value="GLS73089.1"/>
    <property type="molecule type" value="Genomic_DNA"/>
</dbReference>
<sequence>MTASRSGAARDPGGFPWDDALALGLGVLRWRPQDFWAATPREFAAALGRRAGPEPLSRAAFARLPADYPDPDAPAS</sequence>
<comment type="caution">
    <text evidence="1">The sequence shown here is derived from an EMBL/GenBank/DDBJ whole genome shotgun (WGS) entry which is preliminary data.</text>
</comment>
<protein>
    <recommendedName>
        <fullName evidence="3">Phage tail assembly chaperone</fullName>
    </recommendedName>
</protein>
<evidence type="ECO:0000313" key="1">
    <source>
        <dbReference type="EMBL" id="GLS73089.1"/>
    </source>
</evidence>
<gene>
    <name evidence="1" type="ORF">GCM10007890_51040</name>
</gene>
<dbReference type="RefSeq" id="WP_238196227.1">
    <property type="nucleotide sequence ID" value="NZ_BPQZ01000009.1"/>
</dbReference>
<reference evidence="2" key="1">
    <citation type="journal article" date="2019" name="Int. J. Syst. Evol. Microbiol.">
        <title>The Global Catalogue of Microorganisms (GCM) 10K type strain sequencing project: providing services to taxonomists for standard genome sequencing and annotation.</title>
        <authorList>
            <consortium name="The Broad Institute Genomics Platform"/>
            <consortium name="The Broad Institute Genome Sequencing Center for Infectious Disease"/>
            <person name="Wu L."/>
            <person name="Ma J."/>
        </authorList>
    </citation>
    <scope>NUCLEOTIDE SEQUENCE [LARGE SCALE GENOMIC DNA]</scope>
    <source>
        <strain evidence="2">NBRC 103632</strain>
    </source>
</reference>
<proteinExistence type="predicted"/>
<dbReference type="Proteomes" id="UP001157440">
    <property type="component" value="Unassembled WGS sequence"/>
</dbReference>
<keyword evidence="2" id="KW-1185">Reference proteome</keyword>
<organism evidence="1 2">
    <name type="scientific">Methylobacterium tardum</name>
    <dbReference type="NCBI Taxonomy" id="374432"/>
    <lineage>
        <taxon>Bacteria</taxon>
        <taxon>Pseudomonadati</taxon>
        <taxon>Pseudomonadota</taxon>
        <taxon>Alphaproteobacteria</taxon>
        <taxon>Hyphomicrobiales</taxon>
        <taxon>Methylobacteriaceae</taxon>
        <taxon>Methylobacterium</taxon>
    </lineage>
</organism>
<dbReference type="InterPro" id="IPR019056">
    <property type="entry name" value="Phage_TAC_6"/>
</dbReference>
<evidence type="ECO:0000313" key="2">
    <source>
        <dbReference type="Proteomes" id="UP001157440"/>
    </source>
</evidence>
<accession>A0AA37WUF7</accession>
<name>A0AA37WUF7_9HYPH</name>